<dbReference type="OrthoDB" id="5418601at2759"/>
<evidence type="ECO:0000313" key="1">
    <source>
        <dbReference type="EMBL" id="KLO08112.1"/>
    </source>
</evidence>
<keyword evidence="2" id="KW-1185">Reference proteome</keyword>
<gene>
    <name evidence="1" type="ORF">SCHPADRAFT_620305</name>
</gene>
<evidence type="ECO:0000313" key="2">
    <source>
        <dbReference type="Proteomes" id="UP000053477"/>
    </source>
</evidence>
<dbReference type="STRING" id="27342.A0A0H2R9R5"/>
<organism evidence="1 2">
    <name type="scientific">Schizopora paradoxa</name>
    <dbReference type="NCBI Taxonomy" id="27342"/>
    <lineage>
        <taxon>Eukaryota</taxon>
        <taxon>Fungi</taxon>
        <taxon>Dikarya</taxon>
        <taxon>Basidiomycota</taxon>
        <taxon>Agaricomycotina</taxon>
        <taxon>Agaricomycetes</taxon>
        <taxon>Hymenochaetales</taxon>
        <taxon>Schizoporaceae</taxon>
        <taxon>Schizopora</taxon>
    </lineage>
</organism>
<reference evidence="1 2" key="1">
    <citation type="submission" date="2015-04" db="EMBL/GenBank/DDBJ databases">
        <title>Complete genome sequence of Schizopora paradoxa KUC8140, a cosmopolitan wood degrader in East Asia.</title>
        <authorList>
            <consortium name="DOE Joint Genome Institute"/>
            <person name="Min B."/>
            <person name="Park H."/>
            <person name="Jang Y."/>
            <person name="Kim J.-J."/>
            <person name="Kim K.H."/>
            <person name="Pangilinan J."/>
            <person name="Lipzen A."/>
            <person name="Riley R."/>
            <person name="Grigoriev I.V."/>
            <person name="Spatafora J.W."/>
            <person name="Choi I.-G."/>
        </authorList>
    </citation>
    <scope>NUCLEOTIDE SEQUENCE [LARGE SCALE GENOMIC DNA]</scope>
    <source>
        <strain evidence="1 2">KUC8140</strain>
    </source>
</reference>
<sequence>MPDHTYRLEEDLVVGVTYIEEQGDFEANNRQNSVARIDDSTVRDAITEPSNIRPRRLWDLYANRVVPYHYHYSSRRRDGSNKPIRYPFCAISHSWTDDMVIADTPVNGHNWPVPFPAGVSLEAVRNEMLNLGEEYVWLDVLCLRQMSTDIASEKLRKEEWVVDLPTIGILYDHYSRQVVWYMNGLGRAFEAKGWDNVRHWLNRAWTLQEAKAGSVFGGIPEGIQDPRKVKSSDTNELFEHRLAAVDLCRKERTRETQGICSHLSSLLCDAGARQTPLTRSLVSP</sequence>
<dbReference type="AlphaFoldDB" id="A0A0H2R9R5"/>
<name>A0A0H2R9R5_9AGAM</name>
<protein>
    <recommendedName>
        <fullName evidence="3">Heterokaryon incompatibility domain-containing protein</fullName>
    </recommendedName>
</protein>
<dbReference type="Proteomes" id="UP000053477">
    <property type="component" value="Unassembled WGS sequence"/>
</dbReference>
<accession>A0A0H2R9R5</accession>
<dbReference type="EMBL" id="KQ086105">
    <property type="protein sequence ID" value="KLO08112.1"/>
    <property type="molecule type" value="Genomic_DNA"/>
</dbReference>
<dbReference type="InParanoid" id="A0A0H2R9R5"/>
<proteinExistence type="predicted"/>
<evidence type="ECO:0008006" key="3">
    <source>
        <dbReference type="Google" id="ProtNLM"/>
    </source>
</evidence>